<dbReference type="PANTHER" id="PTHR43792">
    <property type="entry name" value="GNAT FAMILY, PUTATIVE (AFU_ORTHOLOGUE AFUA_3G00765)-RELATED-RELATED"/>
    <property type="match status" value="1"/>
</dbReference>
<dbReference type="AlphaFoldDB" id="A0AAC9HQN3"/>
<reference evidence="6" key="1">
    <citation type="submission" date="2016-03" db="EMBL/GenBank/DDBJ databases">
        <title>Complete genome sequence of the type strain Actinoalloteichus hymeniacidonis DSM 45092.</title>
        <authorList>
            <person name="Schaffert L."/>
            <person name="Albersmeier A."/>
            <person name="Winkler A."/>
            <person name="Kalinowski J."/>
            <person name="Zotchev S."/>
            <person name="Ruckert C."/>
        </authorList>
    </citation>
    <scope>NUCLEOTIDE SEQUENCE [LARGE SCALE GENOMIC DNA]</scope>
    <source>
        <strain evidence="6">HPA177(T) (DSM 45092(T))</strain>
    </source>
</reference>
<protein>
    <submittedName>
        <fullName evidence="5">Acetyltransferase, ribosomal protein N-acetylase</fullName>
    </submittedName>
</protein>
<dbReference type="EMBL" id="CP014859">
    <property type="protein sequence ID" value="AOS63609.1"/>
    <property type="molecule type" value="Genomic_DNA"/>
</dbReference>
<keyword evidence="1" id="KW-0808">Transferase</keyword>
<accession>A0AAC9HQN3</accession>
<dbReference type="KEGG" id="ahm:TL08_13975"/>
<keyword evidence="6" id="KW-1185">Reference proteome</keyword>
<organism evidence="5 6">
    <name type="scientific">Actinoalloteichus hymeniacidonis</name>
    <dbReference type="NCBI Taxonomy" id="340345"/>
    <lineage>
        <taxon>Bacteria</taxon>
        <taxon>Bacillati</taxon>
        <taxon>Actinomycetota</taxon>
        <taxon>Actinomycetes</taxon>
        <taxon>Pseudonocardiales</taxon>
        <taxon>Pseudonocardiaceae</taxon>
        <taxon>Actinoalloteichus</taxon>
    </lineage>
</organism>
<sequence length="185" mass="20312">MPEQRQRPRVHATSDRLILRDFLASDAAAVHAFASDPLVTQFTDWGPNTVADTREFMAGVVAQAANEPRVEFSLAAVHAGTDRLIGSVSIGITCVERRHGALGFVFHRDFWSQGYATEATALLLQFGFGSLRLQRVSATCHPGNVASARVLEKSGMRFTERLTSHLFVRGAWRDSLVFAAVRQDG</sequence>
<keyword evidence="2" id="KW-0012">Acyltransferase</keyword>
<gene>
    <name evidence="5" type="ORF">TL08_13975</name>
</gene>
<evidence type="ECO:0000256" key="2">
    <source>
        <dbReference type="ARBA" id="ARBA00023315"/>
    </source>
</evidence>
<evidence type="ECO:0000256" key="1">
    <source>
        <dbReference type="ARBA" id="ARBA00022679"/>
    </source>
</evidence>
<dbReference type="InterPro" id="IPR016181">
    <property type="entry name" value="Acyl_CoA_acyltransferase"/>
</dbReference>
<dbReference type="RefSeq" id="WP_069853684.1">
    <property type="nucleotide sequence ID" value="NZ_CP014859.1"/>
</dbReference>
<dbReference type="InterPro" id="IPR000182">
    <property type="entry name" value="GNAT_dom"/>
</dbReference>
<dbReference type="PANTHER" id="PTHR43792:SF8">
    <property type="entry name" value="[RIBOSOMAL PROTEIN US5]-ALANINE N-ACETYLTRANSFERASE"/>
    <property type="match status" value="1"/>
</dbReference>
<dbReference type="PROSITE" id="PS51186">
    <property type="entry name" value="GNAT"/>
    <property type="match status" value="1"/>
</dbReference>
<evidence type="ECO:0000313" key="6">
    <source>
        <dbReference type="Proteomes" id="UP000095210"/>
    </source>
</evidence>
<feature type="domain" description="N-acetyltransferase" evidence="4">
    <location>
        <begin position="17"/>
        <end position="179"/>
    </location>
</feature>
<dbReference type="SUPFAM" id="SSF55729">
    <property type="entry name" value="Acyl-CoA N-acyltransferases (Nat)"/>
    <property type="match status" value="1"/>
</dbReference>
<name>A0AAC9HQN3_9PSEU</name>
<evidence type="ECO:0000256" key="3">
    <source>
        <dbReference type="ARBA" id="ARBA00038502"/>
    </source>
</evidence>
<evidence type="ECO:0000259" key="4">
    <source>
        <dbReference type="PROSITE" id="PS51186"/>
    </source>
</evidence>
<proteinExistence type="inferred from homology"/>
<dbReference type="Pfam" id="PF13302">
    <property type="entry name" value="Acetyltransf_3"/>
    <property type="match status" value="1"/>
</dbReference>
<comment type="similarity">
    <text evidence="3">Belongs to the acetyltransferase family. RimJ subfamily.</text>
</comment>
<dbReference type="Gene3D" id="3.40.630.30">
    <property type="match status" value="1"/>
</dbReference>
<dbReference type="InterPro" id="IPR051531">
    <property type="entry name" value="N-acetyltransferase"/>
</dbReference>
<evidence type="ECO:0000313" key="5">
    <source>
        <dbReference type="EMBL" id="AOS63609.1"/>
    </source>
</evidence>
<keyword evidence="5" id="KW-0687">Ribonucleoprotein</keyword>
<dbReference type="GO" id="GO:0005840">
    <property type="term" value="C:ribosome"/>
    <property type="evidence" value="ECO:0007669"/>
    <property type="project" value="UniProtKB-KW"/>
</dbReference>
<dbReference type="GO" id="GO:0016747">
    <property type="term" value="F:acyltransferase activity, transferring groups other than amino-acyl groups"/>
    <property type="evidence" value="ECO:0007669"/>
    <property type="project" value="InterPro"/>
</dbReference>
<keyword evidence="5" id="KW-0689">Ribosomal protein</keyword>
<dbReference type="Proteomes" id="UP000095210">
    <property type="component" value="Chromosome"/>
</dbReference>